<feature type="transmembrane region" description="Helical" evidence="1">
    <location>
        <begin position="107"/>
        <end position="127"/>
    </location>
</feature>
<dbReference type="Proteomes" id="UP000176329">
    <property type="component" value="Unassembled WGS sequence"/>
</dbReference>
<dbReference type="InterPro" id="IPR014509">
    <property type="entry name" value="YjdF-like"/>
</dbReference>
<comment type="caution">
    <text evidence="2">The sequence shown here is derived from an EMBL/GenBank/DDBJ whole genome shotgun (WGS) entry which is preliminary data.</text>
</comment>
<keyword evidence="1" id="KW-0472">Membrane</keyword>
<accession>A0A1F6LPC1</accession>
<dbReference type="Pfam" id="PF09997">
    <property type="entry name" value="DUF2238"/>
    <property type="match status" value="1"/>
</dbReference>
<evidence type="ECO:0000313" key="2">
    <source>
        <dbReference type="EMBL" id="OGH61165.1"/>
    </source>
</evidence>
<feature type="transmembrane region" description="Helical" evidence="1">
    <location>
        <begin position="39"/>
        <end position="58"/>
    </location>
</feature>
<protein>
    <recommendedName>
        <fullName evidence="4">VanZ-like domain-containing protein</fullName>
    </recommendedName>
</protein>
<evidence type="ECO:0008006" key="4">
    <source>
        <dbReference type="Google" id="ProtNLM"/>
    </source>
</evidence>
<feature type="transmembrane region" description="Helical" evidence="1">
    <location>
        <begin position="70"/>
        <end position="87"/>
    </location>
</feature>
<proteinExistence type="predicted"/>
<keyword evidence="1" id="KW-1133">Transmembrane helix</keyword>
<dbReference type="EMBL" id="MFPV01000045">
    <property type="protein sequence ID" value="OGH61165.1"/>
    <property type="molecule type" value="Genomic_DNA"/>
</dbReference>
<sequence>MKKFFSTVWPPLVVFAIDRTPIAQQLYTSTEWFDDVMHFSGGVAIATMTILCAHQFAAPWWRHAPLTHRSIIAISTTACAAVVWEWYEFLSDQLLLTQHQLSLNDTMFDQLYALVGALVVVCIYTLIKKSPR</sequence>
<gene>
    <name evidence="2" type="ORF">A2848_02510</name>
</gene>
<evidence type="ECO:0000313" key="3">
    <source>
        <dbReference type="Proteomes" id="UP000176329"/>
    </source>
</evidence>
<evidence type="ECO:0000256" key="1">
    <source>
        <dbReference type="SAM" id="Phobius"/>
    </source>
</evidence>
<organism evidence="2 3">
    <name type="scientific">Candidatus Magasanikbacteria bacterium RIFCSPHIGHO2_01_FULL_50_8</name>
    <dbReference type="NCBI Taxonomy" id="1798674"/>
    <lineage>
        <taxon>Bacteria</taxon>
        <taxon>Candidatus Magasanikiibacteriota</taxon>
    </lineage>
</organism>
<keyword evidence="1" id="KW-0812">Transmembrane</keyword>
<reference evidence="2 3" key="1">
    <citation type="journal article" date="2016" name="Nat. Commun.">
        <title>Thousands of microbial genomes shed light on interconnected biogeochemical processes in an aquifer system.</title>
        <authorList>
            <person name="Anantharaman K."/>
            <person name="Brown C.T."/>
            <person name="Hug L.A."/>
            <person name="Sharon I."/>
            <person name="Castelle C.J."/>
            <person name="Probst A.J."/>
            <person name="Thomas B.C."/>
            <person name="Singh A."/>
            <person name="Wilkins M.J."/>
            <person name="Karaoz U."/>
            <person name="Brodie E.L."/>
            <person name="Williams K.H."/>
            <person name="Hubbard S.S."/>
            <person name="Banfield J.F."/>
        </authorList>
    </citation>
    <scope>NUCLEOTIDE SEQUENCE [LARGE SCALE GENOMIC DNA]</scope>
</reference>
<name>A0A1F6LPC1_9BACT</name>
<dbReference type="AlphaFoldDB" id="A0A1F6LPC1"/>